<accession>A0ABU1AI66</accession>
<dbReference type="InterPro" id="IPR005467">
    <property type="entry name" value="His_kinase_dom"/>
</dbReference>
<dbReference type="Pfam" id="PF00512">
    <property type="entry name" value="HisKA"/>
    <property type="match status" value="1"/>
</dbReference>
<dbReference type="InterPro" id="IPR036097">
    <property type="entry name" value="HisK_dim/P_sf"/>
</dbReference>
<reference evidence="10 11" key="1">
    <citation type="submission" date="2023-04" db="EMBL/GenBank/DDBJ databases">
        <title>A novel bacteria isolated from coastal sediment.</title>
        <authorList>
            <person name="Liu X.-J."/>
            <person name="Du Z.-J."/>
        </authorList>
    </citation>
    <scope>NUCLEOTIDE SEQUENCE [LARGE SCALE GENOMIC DNA]</scope>
    <source>
        <strain evidence="10 11">SDUM461004</strain>
    </source>
</reference>
<evidence type="ECO:0000256" key="1">
    <source>
        <dbReference type="ARBA" id="ARBA00000085"/>
    </source>
</evidence>
<sequence>MDSHPNEQTAIDSLYRISSLVSDTEEPKEALRLILDEIISVLKPSSASISLINPDTKGLELEASYGLPEDWNNLELALGQGITGWTALHGRALIVGDVRQEPRYISVRPSVRSEMAVPMEDQGMVIGVVNVDSEQINAFDDSALKILTLLTNEATRVVSRLWMIKQLRTKANQLESLVDMSQQLVGELDRDELMKTLTRQARQLMDCHSSALFLLGGDGRELQLHSFVNASGMVDETLTLSLEDSALAASIHRRKQIEIHDLAFTEENDFHRIIRREGLVSMLASPIIFGEEVIGVIIAYTDQSHRFNNDEKNVFTTLAGVGAIAIQNARHYSRIFASEESLRRNEKLTTLGMLAAEIAHEIRNPLTVIKLLFDSLDLQFPNGDPRHTDIQVIGEKLNQLEEIVERVLSFGRTREGMHTRHDLSGLINDTLKLVRLKLHQQKIDIQFSAPAKRILVDVNKGQILQVMLNLVLNATQAMPDGGRIEIRADADASAAHLTIADNGSGIPEAIQADIFESFLTDRPDGTGLGLSISKRILRDHRGNIELSHSSPAGSTFHLWLPLSKL</sequence>
<name>A0ABU1AI66_9BACT</name>
<evidence type="ECO:0000256" key="6">
    <source>
        <dbReference type="ARBA" id="ARBA00022777"/>
    </source>
</evidence>
<dbReference type="SUPFAM" id="SSF47384">
    <property type="entry name" value="Homodimeric domain of signal transducing histidine kinase"/>
    <property type="match status" value="1"/>
</dbReference>
<evidence type="ECO:0000313" key="10">
    <source>
        <dbReference type="EMBL" id="MDQ8194314.1"/>
    </source>
</evidence>
<dbReference type="InterPro" id="IPR003018">
    <property type="entry name" value="GAF"/>
</dbReference>
<comment type="catalytic activity">
    <reaction evidence="1">
        <text>ATP + protein L-histidine = ADP + protein N-phospho-L-histidine.</text>
        <dbReference type="EC" id="2.7.13.3"/>
    </reaction>
</comment>
<dbReference type="Pfam" id="PF13185">
    <property type="entry name" value="GAF_2"/>
    <property type="match status" value="2"/>
</dbReference>
<keyword evidence="11" id="KW-1185">Reference proteome</keyword>
<evidence type="ECO:0000256" key="8">
    <source>
        <dbReference type="ARBA" id="ARBA00023012"/>
    </source>
</evidence>
<dbReference type="EC" id="2.7.13.3" evidence="2"/>
<evidence type="ECO:0000259" key="9">
    <source>
        <dbReference type="PROSITE" id="PS50109"/>
    </source>
</evidence>
<keyword evidence="7" id="KW-0067">ATP-binding</keyword>
<keyword evidence="3" id="KW-0597">Phosphoprotein</keyword>
<dbReference type="Gene3D" id="3.30.565.10">
    <property type="entry name" value="Histidine kinase-like ATPase, C-terminal domain"/>
    <property type="match status" value="1"/>
</dbReference>
<keyword evidence="6" id="KW-0418">Kinase</keyword>
<dbReference type="Pfam" id="PF02518">
    <property type="entry name" value="HATPase_c"/>
    <property type="match status" value="1"/>
</dbReference>
<keyword evidence="5" id="KW-0547">Nucleotide-binding</keyword>
<dbReference type="InterPro" id="IPR003661">
    <property type="entry name" value="HisK_dim/P_dom"/>
</dbReference>
<dbReference type="Proteomes" id="UP001243717">
    <property type="component" value="Unassembled WGS sequence"/>
</dbReference>
<proteinExistence type="predicted"/>
<dbReference type="RefSeq" id="WP_308984794.1">
    <property type="nucleotide sequence ID" value="NZ_JARXIC010000010.1"/>
</dbReference>
<evidence type="ECO:0000256" key="2">
    <source>
        <dbReference type="ARBA" id="ARBA00012438"/>
    </source>
</evidence>
<comment type="caution">
    <text evidence="10">The sequence shown here is derived from an EMBL/GenBank/DDBJ whole genome shotgun (WGS) entry which is preliminary data.</text>
</comment>
<dbReference type="PROSITE" id="PS50109">
    <property type="entry name" value="HIS_KIN"/>
    <property type="match status" value="1"/>
</dbReference>
<dbReference type="InterPro" id="IPR003594">
    <property type="entry name" value="HATPase_dom"/>
</dbReference>
<feature type="domain" description="Histidine kinase" evidence="9">
    <location>
        <begin position="357"/>
        <end position="564"/>
    </location>
</feature>
<dbReference type="SMART" id="SM00065">
    <property type="entry name" value="GAF"/>
    <property type="match status" value="2"/>
</dbReference>
<dbReference type="PRINTS" id="PR00344">
    <property type="entry name" value="BCTRLSENSOR"/>
</dbReference>
<dbReference type="CDD" id="cd00082">
    <property type="entry name" value="HisKA"/>
    <property type="match status" value="1"/>
</dbReference>
<dbReference type="InterPro" id="IPR036890">
    <property type="entry name" value="HATPase_C_sf"/>
</dbReference>
<dbReference type="InterPro" id="IPR029016">
    <property type="entry name" value="GAF-like_dom_sf"/>
</dbReference>
<dbReference type="Gene3D" id="3.30.450.40">
    <property type="match status" value="2"/>
</dbReference>
<evidence type="ECO:0000256" key="5">
    <source>
        <dbReference type="ARBA" id="ARBA00022741"/>
    </source>
</evidence>
<dbReference type="SUPFAM" id="SSF55874">
    <property type="entry name" value="ATPase domain of HSP90 chaperone/DNA topoisomerase II/histidine kinase"/>
    <property type="match status" value="1"/>
</dbReference>
<dbReference type="InterPro" id="IPR004358">
    <property type="entry name" value="Sig_transdc_His_kin-like_C"/>
</dbReference>
<dbReference type="PANTHER" id="PTHR43065:SF10">
    <property type="entry name" value="PEROXIDE STRESS-ACTIVATED HISTIDINE KINASE MAK3"/>
    <property type="match status" value="1"/>
</dbReference>
<dbReference type="SMART" id="SM00387">
    <property type="entry name" value="HATPase_c"/>
    <property type="match status" value="1"/>
</dbReference>
<protein>
    <recommendedName>
        <fullName evidence="2">histidine kinase</fullName>
        <ecNumber evidence="2">2.7.13.3</ecNumber>
    </recommendedName>
</protein>
<evidence type="ECO:0000256" key="4">
    <source>
        <dbReference type="ARBA" id="ARBA00022679"/>
    </source>
</evidence>
<evidence type="ECO:0000256" key="3">
    <source>
        <dbReference type="ARBA" id="ARBA00022553"/>
    </source>
</evidence>
<dbReference type="SUPFAM" id="SSF55781">
    <property type="entry name" value="GAF domain-like"/>
    <property type="match status" value="2"/>
</dbReference>
<dbReference type="SMART" id="SM00388">
    <property type="entry name" value="HisKA"/>
    <property type="match status" value="1"/>
</dbReference>
<gene>
    <name evidence="10" type="ORF">QEH59_07750</name>
</gene>
<evidence type="ECO:0000313" key="11">
    <source>
        <dbReference type="Proteomes" id="UP001243717"/>
    </source>
</evidence>
<keyword evidence="8" id="KW-0902">Two-component regulatory system</keyword>
<dbReference type="PANTHER" id="PTHR43065">
    <property type="entry name" value="SENSOR HISTIDINE KINASE"/>
    <property type="match status" value="1"/>
</dbReference>
<keyword evidence="4" id="KW-0808">Transferase</keyword>
<dbReference type="EMBL" id="JARXIC010000010">
    <property type="protein sequence ID" value="MDQ8194314.1"/>
    <property type="molecule type" value="Genomic_DNA"/>
</dbReference>
<evidence type="ECO:0000256" key="7">
    <source>
        <dbReference type="ARBA" id="ARBA00022840"/>
    </source>
</evidence>
<organism evidence="10 11">
    <name type="scientific">Thalassobacterium sedimentorum</name>
    <dbReference type="NCBI Taxonomy" id="3041258"/>
    <lineage>
        <taxon>Bacteria</taxon>
        <taxon>Pseudomonadati</taxon>
        <taxon>Verrucomicrobiota</taxon>
        <taxon>Opitutia</taxon>
        <taxon>Puniceicoccales</taxon>
        <taxon>Coraliomargaritaceae</taxon>
        <taxon>Thalassobacterium</taxon>
    </lineage>
</organism>
<dbReference type="Gene3D" id="1.10.287.130">
    <property type="match status" value="1"/>
</dbReference>